<dbReference type="PANTHER" id="PTHR13014:SF3">
    <property type="entry name" value="LARGE RIBOSOMAL SUBUNIT PROTEIN ML65"/>
    <property type="match status" value="1"/>
</dbReference>
<dbReference type="InterPro" id="IPR039982">
    <property type="entry name" value="Ribosomal_mL65"/>
</dbReference>
<dbReference type="GO" id="GO:0005762">
    <property type="term" value="C:mitochondrial large ribosomal subunit"/>
    <property type="evidence" value="ECO:0007669"/>
    <property type="project" value="TreeGrafter"/>
</dbReference>
<dbReference type="AlphaFoldDB" id="A0A9Q0XZ71"/>
<proteinExistence type="predicted"/>
<dbReference type="Proteomes" id="UP001142489">
    <property type="component" value="Unassembled WGS sequence"/>
</dbReference>
<dbReference type="Pfam" id="PF07147">
    <property type="entry name" value="PDCD9"/>
    <property type="match status" value="1"/>
</dbReference>
<evidence type="ECO:0000256" key="4">
    <source>
        <dbReference type="ARBA" id="ARBA00023274"/>
    </source>
</evidence>
<protein>
    <recommendedName>
        <fullName evidence="8">Mitochondrial ribosomal protein S30</fullName>
    </recommendedName>
</protein>
<accession>A0A9Q0XZ71</accession>
<dbReference type="EMBL" id="JAPFRF010000004">
    <property type="protein sequence ID" value="KAJ7335007.1"/>
    <property type="molecule type" value="Genomic_DNA"/>
</dbReference>
<evidence type="ECO:0000256" key="2">
    <source>
        <dbReference type="ARBA" id="ARBA00022980"/>
    </source>
</evidence>
<organism evidence="6 7">
    <name type="scientific">Phrynocephalus forsythii</name>
    <dbReference type="NCBI Taxonomy" id="171643"/>
    <lineage>
        <taxon>Eukaryota</taxon>
        <taxon>Metazoa</taxon>
        <taxon>Chordata</taxon>
        <taxon>Craniata</taxon>
        <taxon>Vertebrata</taxon>
        <taxon>Euteleostomi</taxon>
        <taxon>Lepidosauria</taxon>
        <taxon>Squamata</taxon>
        <taxon>Bifurcata</taxon>
        <taxon>Unidentata</taxon>
        <taxon>Episquamata</taxon>
        <taxon>Toxicofera</taxon>
        <taxon>Iguania</taxon>
        <taxon>Acrodonta</taxon>
        <taxon>Agamidae</taxon>
        <taxon>Agaminae</taxon>
        <taxon>Phrynocephalus</taxon>
    </lineage>
</organism>
<sequence length="443" mass="50150">MAAPRALRLLRDARLGRRLHTEALATPAPDRSTSDSDAAGAGAGALVSSESLYPPVVPSLTAKSKASARRRYEEYLRKVHEAPSIEEKLRLLTYFRRLKYVVGTQTSALDADRWYQDYTKTVFVPGLPAPVSLTEEEKGGQLLGGAALDLAELRSLVCDVLLQEFFYQRKRRAPLFRAREQGPAAFLTQVVPALVARLASLNPGLETASTIDYKPEVNFYWMRGEAEVLCGYRTGRIDPVRFQIDDKPHCQIRLRKQLPEFMPLDYVDPGDIPDIKFRPEILPLFKRQYENKIFIGSQVGDPYTYGHTQFHLLPDRLKRSKLVSFNCSDQIEVPYRANAIASLFAWTGAQATYQGFWREADVTRPFVSQAVIASENYFAFFCYQLNTLALSVDTDISNPRKNICWGTESKPLYEAIEDNDVKGFNDEVLLQLVKLLLNRPKEL</sequence>
<evidence type="ECO:0000256" key="5">
    <source>
        <dbReference type="SAM" id="MobiDB-lite"/>
    </source>
</evidence>
<keyword evidence="4" id="KW-0687">Ribonucleoprotein</keyword>
<comment type="caution">
    <text evidence="6">The sequence shown here is derived from an EMBL/GenBank/DDBJ whole genome shotgun (WGS) entry which is preliminary data.</text>
</comment>
<comment type="subcellular location">
    <subcellularLocation>
        <location evidence="1">Mitochondrion</location>
    </subcellularLocation>
</comment>
<keyword evidence="3" id="KW-0496">Mitochondrion</keyword>
<dbReference type="GO" id="GO:0006412">
    <property type="term" value="P:translation"/>
    <property type="evidence" value="ECO:0007669"/>
    <property type="project" value="InterPro"/>
</dbReference>
<evidence type="ECO:0000313" key="7">
    <source>
        <dbReference type="Proteomes" id="UP001142489"/>
    </source>
</evidence>
<evidence type="ECO:0000256" key="3">
    <source>
        <dbReference type="ARBA" id="ARBA00023128"/>
    </source>
</evidence>
<name>A0A9Q0XZ71_9SAUR</name>
<keyword evidence="2" id="KW-0689">Ribosomal protein</keyword>
<feature type="region of interest" description="Disordered" evidence="5">
    <location>
        <begin position="20"/>
        <end position="41"/>
    </location>
</feature>
<evidence type="ECO:0000256" key="1">
    <source>
        <dbReference type="ARBA" id="ARBA00004173"/>
    </source>
</evidence>
<dbReference type="GO" id="GO:0003735">
    <property type="term" value="F:structural constituent of ribosome"/>
    <property type="evidence" value="ECO:0007669"/>
    <property type="project" value="InterPro"/>
</dbReference>
<keyword evidence="7" id="KW-1185">Reference proteome</keyword>
<dbReference type="PANTHER" id="PTHR13014">
    <property type="entry name" value="MITOCHONDRIAL 28S RIBOSOMAL PROTEIN S30/P52 PRO-APOTOTIC PROTEIN"/>
    <property type="match status" value="1"/>
</dbReference>
<gene>
    <name evidence="6" type="ORF">JRQ81_012948</name>
</gene>
<dbReference type="OrthoDB" id="6041973at2759"/>
<evidence type="ECO:0000313" key="6">
    <source>
        <dbReference type="EMBL" id="KAJ7335007.1"/>
    </source>
</evidence>
<evidence type="ECO:0008006" key="8">
    <source>
        <dbReference type="Google" id="ProtNLM"/>
    </source>
</evidence>
<dbReference type="InterPro" id="IPR010793">
    <property type="entry name" value="Ribosomal_mL37/mL65"/>
</dbReference>
<reference evidence="6" key="1">
    <citation type="journal article" date="2023" name="DNA Res.">
        <title>Chromosome-level genome assembly of Phrynocephalus forsythii using third-generation DNA sequencing and Hi-C analysis.</title>
        <authorList>
            <person name="Qi Y."/>
            <person name="Zhao W."/>
            <person name="Zhao Y."/>
            <person name="Niu C."/>
            <person name="Cao S."/>
            <person name="Zhang Y."/>
        </authorList>
    </citation>
    <scope>NUCLEOTIDE SEQUENCE</scope>
    <source>
        <tissue evidence="6">Muscle</tissue>
    </source>
</reference>